<sequence length="211" mass="23913">MEYGTGNAEIRAATPRLGKRDPQLRRRQLYHDCYRFHFNPMFISLMMCASCKLGTAGEDRPGSCGRLGMLLWRWEHFRGGYPLQALVSPTELLYDGRVNRPPISIEHESILRDTELRPQKALWKYKTRPCIIEIGDFGHSARCAQPIPACHPTESVATELMGCHLKCGLNSGDRSWRRTKELGVASQYLYQLNPISTAMIRGRGGVGQMEC</sequence>
<dbReference type="Proteomes" id="UP000717696">
    <property type="component" value="Unassembled WGS sequence"/>
</dbReference>
<protein>
    <submittedName>
        <fullName evidence="1">Uncharacterized protein</fullName>
    </submittedName>
</protein>
<name>A0A9P9EU02_9HYPO</name>
<evidence type="ECO:0000313" key="2">
    <source>
        <dbReference type="Proteomes" id="UP000717696"/>
    </source>
</evidence>
<comment type="caution">
    <text evidence="1">The sequence shown here is derived from an EMBL/GenBank/DDBJ whole genome shotgun (WGS) entry which is preliminary data.</text>
</comment>
<reference evidence="1" key="1">
    <citation type="journal article" date="2021" name="Nat. Commun.">
        <title>Genetic determinants of endophytism in the Arabidopsis root mycobiome.</title>
        <authorList>
            <person name="Mesny F."/>
            <person name="Miyauchi S."/>
            <person name="Thiergart T."/>
            <person name="Pickel B."/>
            <person name="Atanasova L."/>
            <person name="Karlsson M."/>
            <person name="Huettel B."/>
            <person name="Barry K.W."/>
            <person name="Haridas S."/>
            <person name="Chen C."/>
            <person name="Bauer D."/>
            <person name="Andreopoulos W."/>
            <person name="Pangilinan J."/>
            <person name="LaButti K."/>
            <person name="Riley R."/>
            <person name="Lipzen A."/>
            <person name="Clum A."/>
            <person name="Drula E."/>
            <person name="Henrissat B."/>
            <person name="Kohler A."/>
            <person name="Grigoriev I.V."/>
            <person name="Martin F.M."/>
            <person name="Hacquard S."/>
        </authorList>
    </citation>
    <scope>NUCLEOTIDE SEQUENCE</scope>
    <source>
        <strain evidence="1">MPI-CAGE-AT-0021</strain>
    </source>
</reference>
<proteinExistence type="predicted"/>
<evidence type="ECO:0000313" key="1">
    <source>
        <dbReference type="EMBL" id="KAH7145589.1"/>
    </source>
</evidence>
<keyword evidence="2" id="KW-1185">Reference proteome</keyword>
<gene>
    <name evidence="1" type="ORF">B0J13DRAFT_553685</name>
</gene>
<organism evidence="1 2">
    <name type="scientific">Dactylonectria estremocensis</name>
    <dbReference type="NCBI Taxonomy" id="1079267"/>
    <lineage>
        <taxon>Eukaryota</taxon>
        <taxon>Fungi</taxon>
        <taxon>Dikarya</taxon>
        <taxon>Ascomycota</taxon>
        <taxon>Pezizomycotina</taxon>
        <taxon>Sordariomycetes</taxon>
        <taxon>Hypocreomycetidae</taxon>
        <taxon>Hypocreales</taxon>
        <taxon>Nectriaceae</taxon>
        <taxon>Dactylonectria</taxon>
    </lineage>
</organism>
<dbReference type="AlphaFoldDB" id="A0A9P9EU02"/>
<accession>A0A9P9EU02</accession>
<dbReference type="EMBL" id="JAGMUU010000009">
    <property type="protein sequence ID" value="KAH7145589.1"/>
    <property type="molecule type" value="Genomic_DNA"/>
</dbReference>